<proteinExistence type="predicted"/>
<dbReference type="Gene3D" id="2.60.40.1120">
    <property type="entry name" value="Carboxypeptidase-like, regulatory domain"/>
    <property type="match status" value="1"/>
</dbReference>
<evidence type="ECO:0008006" key="4">
    <source>
        <dbReference type="Google" id="ProtNLM"/>
    </source>
</evidence>
<gene>
    <name evidence="2" type="ORF">V144x_30270</name>
</gene>
<reference evidence="2 3" key="1">
    <citation type="submission" date="2019-03" db="EMBL/GenBank/DDBJ databases">
        <title>Deep-cultivation of Planctomycetes and their phenomic and genomic characterization uncovers novel biology.</title>
        <authorList>
            <person name="Wiegand S."/>
            <person name="Jogler M."/>
            <person name="Boedeker C."/>
            <person name="Pinto D."/>
            <person name="Vollmers J."/>
            <person name="Rivas-Marin E."/>
            <person name="Kohn T."/>
            <person name="Peeters S.H."/>
            <person name="Heuer A."/>
            <person name="Rast P."/>
            <person name="Oberbeckmann S."/>
            <person name="Bunk B."/>
            <person name="Jeske O."/>
            <person name="Meyerdierks A."/>
            <person name="Storesund J.E."/>
            <person name="Kallscheuer N."/>
            <person name="Luecker S."/>
            <person name="Lage O.M."/>
            <person name="Pohl T."/>
            <person name="Merkel B.J."/>
            <person name="Hornburger P."/>
            <person name="Mueller R.-W."/>
            <person name="Bruemmer F."/>
            <person name="Labrenz M."/>
            <person name="Spormann A.M."/>
            <person name="Op den Camp H."/>
            <person name="Overmann J."/>
            <person name="Amann R."/>
            <person name="Jetten M.S.M."/>
            <person name="Mascher T."/>
            <person name="Medema M.H."/>
            <person name="Devos D.P."/>
            <person name="Kaster A.-K."/>
            <person name="Ovreas L."/>
            <person name="Rohde M."/>
            <person name="Galperin M.Y."/>
            <person name="Jogler C."/>
        </authorList>
    </citation>
    <scope>NUCLEOTIDE SEQUENCE [LARGE SCALE GENOMIC DNA]</scope>
    <source>
        <strain evidence="2 3">V144</strain>
    </source>
</reference>
<evidence type="ECO:0000313" key="3">
    <source>
        <dbReference type="Proteomes" id="UP000318704"/>
    </source>
</evidence>
<name>A0A517VX29_9PLAN</name>
<dbReference type="EMBL" id="CP037920">
    <property type="protein sequence ID" value="QDT97548.1"/>
    <property type="molecule type" value="Genomic_DNA"/>
</dbReference>
<keyword evidence="1" id="KW-0732">Signal</keyword>
<evidence type="ECO:0000313" key="2">
    <source>
        <dbReference type="EMBL" id="QDT97548.1"/>
    </source>
</evidence>
<sequence length="175" mass="19225" precursor="true">MFCINCLHRISITLCFFVVGSLAGCSSETREIPETVPVKGAVLFKGEPVKGASVVFYNPEIKSANATINATTNEMGEFELKSYFGPRDERNGVVPGTYKVTILKMAPPGKMTEEEYQAKVTEADKIVSAGGVLTQAQTPPELTQMIPRQYSDVTVSKLEAKVDPEQDNHFQFDLK</sequence>
<organism evidence="2 3">
    <name type="scientific">Gimesia aquarii</name>
    <dbReference type="NCBI Taxonomy" id="2527964"/>
    <lineage>
        <taxon>Bacteria</taxon>
        <taxon>Pseudomonadati</taxon>
        <taxon>Planctomycetota</taxon>
        <taxon>Planctomycetia</taxon>
        <taxon>Planctomycetales</taxon>
        <taxon>Planctomycetaceae</taxon>
        <taxon>Gimesia</taxon>
    </lineage>
</organism>
<protein>
    <recommendedName>
        <fullName evidence="4">Carboxypeptidase regulatory-like domain-containing protein</fullName>
    </recommendedName>
</protein>
<accession>A0A517VX29</accession>
<feature type="chain" id="PRO_5021785683" description="Carboxypeptidase regulatory-like domain-containing protein" evidence="1">
    <location>
        <begin position="24"/>
        <end position="175"/>
    </location>
</feature>
<dbReference type="RefSeq" id="WP_144985886.1">
    <property type="nucleotide sequence ID" value="NZ_CP037920.1"/>
</dbReference>
<dbReference type="KEGG" id="gaw:V144x_30270"/>
<dbReference type="Proteomes" id="UP000318704">
    <property type="component" value="Chromosome"/>
</dbReference>
<feature type="signal peptide" evidence="1">
    <location>
        <begin position="1"/>
        <end position="23"/>
    </location>
</feature>
<evidence type="ECO:0000256" key="1">
    <source>
        <dbReference type="SAM" id="SignalP"/>
    </source>
</evidence>
<dbReference type="AlphaFoldDB" id="A0A517VX29"/>